<reference evidence="6 7" key="1">
    <citation type="journal article" date="2011" name="Genome Biol. Evol.">
        <title>Integration of the genetic map and genome assembly of fugu facilitates insights into distinct features of genome evolution in teleosts and mammals.</title>
        <authorList>
            <person name="Kai W."/>
            <person name="Kikuchi K."/>
            <person name="Tohari S."/>
            <person name="Chew A.K."/>
            <person name="Tay A."/>
            <person name="Fujiwara A."/>
            <person name="Hosoya S."/>
            <person name="Suetake H."/>
            <person name="Naruse K."/>
            <person name="Brenner S."/>
            <person name="Suzuki Y."/>
            <person name="Venkatesh B."/>
        </authorList>
    </citation>
    <scope>NUCLEOTIDE SEQUENCE [LARGE SCALE GENOMIC DNA]</scope>
</reference>
<dbReference type="InterPro" id="IPR038973">
    <property type="entry name" value="MutL/Mlh/Pms-like"/>
</dbReference>
<dbReference type="Gene3D" id="3.30.565.10">
    <property type="entry name" value="Histidine kinase-like ATPase, C-terminal domain"/>
    <property type="match status" value="1"/>
</dbReference>
<feature type="domain" description="MutL C-terminal dimerisation" evidence="4">
    <location>
        <begin position="851"/>
        <end position="1034"/>
    </location>
</feature>
<dbReference type="RefSeq" id="XP_029687630.1">
    <property type="nucleotide sequence ID" value="XM_029831770.1"/>
</dbReference>
<dbReference type="Gene3D" id="3.30.230.10">
    <property type="match status" value="1"/>
</dbReference>
<sequence length="1099" mass="123000">MDTAIKCLPVEVQGKLRSGVTIPSLQQCVEELILNSIDAEATCVGVRMDMEAFKVQVIDNGNGMDADSMDCVGNRYHTSKCYRVEDLDNLSWYGFRGEALASLVSLATLVEISSRTKSSLKTHVKIFKDGKGTEVYEAEKSRPSAGTTVVLCNFFYNMPVRRKRLDPVLEGERIRHRVEAISLMHPSVSFTLKNDCTATMLVQLPKAKNTYHRFVQIHGLHRAQKLGEVNITHGRFSVVGHIGREGHYNNCSQFLYVNERLLLKTRIHKLINFLLRKPSTNQKNDGGEQSVVGSPKNKRSQELHGVYVLNIKCCCSEYDISLEPAKTLIEFKDWDGVLTCVEEAVKSFLKRENLTVVSQDEDSFNINTTDQERHVTGTGQQAVSNVSLTDYDIGMKLASDSVHRKSQTDGSFCAESGLMNCEEKTETEERTAHSEPVKSKEITSECGKEPQSDPLKLEPVCDPNNFGGKRAAFSKPEEQLITISEEERNITPNYTASPSNIETMNNCNIIKQMLPACQDTEKQRSNGKISLSDPYIHECLQAPDPSQINMSVHQQQAQLLKSKDESFAFKRKISLHPDCDRVCQTPTQDFAPAIPLKIPKISTCPRVFLRKEPGSLEQFRRVYGKPEILKRAPEVTTQRNAPLNNATGPLGAENSSKGFCSPTLTVQVGGKKSLAAKLCRMKQHSVKIPQGMEHSSRTDSLQDVNNNSDPHFSPEPVPGCSANFQLSEKEERTTAGDWLLHYDTSLGKMVSVNKVTGLSRYEDQPQEETEVQCTSDITNMAVNVISEMGTNGSSFNSLTTLYSKWNNPVFVRPPTVGLDISRQQADGLTVKIHNVLYPYRFSKAMIHSMKVIHQVDKKFLACLISTKDSQTTDSPDSEGNLLVLVDQHAAHERVRLENLIADSYEDDPAAPGERRLCSSSILPPLEISVTEEELRLFRSFQPHLQRLGLEVKFPQAEEPQILVGKVPVCFTEKESNELRRGRLSVIRPIVEEYLQEQLDLLRSTGRVRGTLPLTVLKVLASLACHGAIKFNDSLSKDECHSLVASLSSCQLPFQCAHGRPSIAPLVDILHLDKDQKELQRPNLQKLRRMYKAWQLYGNK</sequence>
<dbReference type="InterPro" id="IPR014721">
    <property type="entry name" value="Ribsml_uS5_D2-typ_fold_subgr"/>
</dbReference>
<dbReference type="Gene3D" id="3.30.1540.20">
    <property type="entry name" value="MutL, C-terminal domain, dimerisation subdomain"/>
    <property type="match status" value="1"/>
</dbReference>
<dbReference type="InterPro" id="IPR036890">
    <property type="entry name" value="HATPase_C_sf"/>
</dbReference>
<dbReference type="GO" id="GO:0006298">
    <property type="term" value="P:mismatch repair"/>
    <property type="evidence" value="ECO:0007669"/>
    <property type="project" value="InterPro"/>
</dbReference>
<dbReference type="HOGENOM" id="CLU_002376_0_0_1"/>
<dbReference type="eggNOG" id="KOG1977">
    <property type="taxonomic scope" value="Eukaryota"/>
</dbReference>
<dbReference type="Pfam" id="PF08676">
    <property type="entry name" value="MutL_C"/>
    <property type="match status" value="1"/>
</dbReference>
<dbReference type="InParanoid" id="H2VC90"/>
<dbReference type="GO" id="GO:0032300">
    <property type="term" value="C:mismatch repair complex"/>
    <property type="evidence" value="ECO:0007669"/>
    <property type="project" value="InterPro"/>
</dbReference>
<dbReference type="InterPro" id="IPR013507">
    <property type="entry name" value="DNA_mismatch_S5_2-like"/>
</dbReference>
<dbReference type="InterPro" id="IPR014790">
    <property type="entry name" value="MutL_C"/>
</dbReference>
<evidence type="ECO:0000256" key="2">
    <source>
        <dbReference type="ARBA" id="ARBA00022763"/>
    </source>
</evidence>
<dbReference type="InterPro" id="IPR014762">
    <property type="entry name" value="DNA_mismatch_repair_CS"/>
</dbReference>
<dbReference type="FunFam" id="3.30.230.10:FF:000028">
    <property type="entry name" value="DNA mismatch repair protein Mlh3"/>
    <property type="match status" value="1"/>
</dbReference>
<dbReference type="AlphaFoldDB" id="H2VC90"/>
<dbReference type="SUPFAM" id="SSF55874">
    <property type="entry name" value="ATPase domain of HSP90 chaperone/DNA topoisomerase II/histidine kinase"/>
    <property type="match status" value="1"/>
</dbReference>
<dbReference type="OMA" id="HIGREGH"/>
<evidence type="ECO:0000313" key="7">
    <source>
        <dbReference type="Proteomes" id="UP000005226"/>
    </source>
</evidence>
<feature type="compositionally biased region" description="Polar residues" evidence="3">
    <location>
        <begin position="698"/>
        <end position="710"/>
    </location>
</feature>
<dbReference type="GO" id="GO:0140664">
    <property type="term" value="F:ATP-dependent DNA damage sensor activity"/>
    <property type="evidence" value="ECO:0007669"/>
    <property type="project" value="InterPro"/>
</dbReference>
<evidence type="ECO:0000256" key="1">
    <source>
        <dbReference type="ARBA" id="ARBA00006082"/>
    </source>
</evidence>
<reference evidence="6" key="3">
    <citation type="submission" date="2025-09" db="UniProtKB">
        <authorList>
            <consortium name="Ensembl"/>
        </authorList>
    </citation>
    <scope>IDENTIFICATION</scope>
</reference>
<dbReference type="PROSITE" id="PS00058">
    <property type="entry name" value="DNA_MISMATCH_REPAIR_1"/>
    <property type="match status" value="1"/>
</dbReference>
<reference evidence="6" key="2">
    <citation type="submission" date="2025-08" db="UniProtKB">
        <authorList>
            <consortium name="Ensembl"/>
        </authorList>
    </citation>
    <scope>IDENTIFICATION</scope>
</reference>
<dbReference type="InterPro" id="IPR002099">
    <property type="entry name" value="MutL/Mlh/PMS"/>
</dbReference>
<feature type="compositionally biased region" description="Basic and acidic residues" evidence="3">
    <location>
        <begin position="426"/>
        <end position="451"/>
    </location>
</feature>
<dbReference type="GeneID" id="101068291"/>
<gene>
    <name evidence="6" type="primary">mlh3</name>
</gene>
<dbReference type="InterPro" id="IPR042121">
    <property type="entry name" value="MutL_C_regsub"/>
</dbReference>
<dbReference type="PANTHER" id="PTHR10073:SF47">
    <property type="entry name" value="DNA MISMATCH REPAIR PROTEIN MLH3"/>
    <property type="match status" value="1"/>
</dbReference>
<dbReference type="Pfam" id="PF13589">
    <property type="entry name" value="HATPase_c_3"/>
    <property type="match status" value="1"/>
</dbReference>
<dbReference type="SUPFAM" id="SSF118116">
    <property type="entry name" value="DNA mismatch repair protein MutL"/>
    <property type="match status" value="1"/>
</dbReference>
<dbReference type="GeneTree" id="ENSGT00800000124176"/>
<keyword evidence="2" id="KW-0227">DNA damage</keyword>
<dbReference type="SUPFAM" id="SSF54211">
    <property type="entry name" value="Ribosomal protein S5 domain 2-like"/>
    <property type="match status" value="1"/>
</dbReference>
<dbReference type="STRING" id="31033.ENSTRUP00000046833"/>
<comment type="similarity">
    <text evidence="1">Belongs to the DNA mismatch repair MutL/HexB family.</text>
</comment>
<dbReference type="Ensembl" id="ENSTRUT00000046991.3">
    <property type="protein sequence ID" value="ENSTRUP00000046833.3"/>
    <property type="gene ID" value="ENSTRUG00000018306.3"/>
</dbReference>
<dbReference type="FunFam" id="3.30.1370.100:FF:000003">
    <property type="entry name" value="DNA mismatch repair protein Mlh3"/>
    <property type="match status" value="1"/>
</dbReference>
<evidence type="ECO:0000259" key="5">
    <source>
        <dbReference type="SMART" id="SM01340"/>
    </source>
</evidence>
<proteinExistence type="inferred from homology"/>
<feature type="domain" description="DNA mismatch repair protein S5" evidence="5">
    <location>
        <begin position="214"/>
        <end position="350"/>
    </location>
</feature>
<dbReference type="CTD" id="27030"/>
<dbReference type="InterPro" id="IPR042120">
    <property type="entry name" value="MutL_C_dimsub"/>
</dbReference>
<dbReference type="SMART" id="SM01340">
    <property type="entry name" value="DNA_mis_repair"/>
    <property type="match status" value="1"/>
</dbReference>
<dbReference type="NCBIfam" id="TIGR00585">
    <property type="entry name" value="mutl"/>
    <property type="match status" value="1"/>
</dbReference>
<dbReference type="Proteomes" id="UP000005226">
    <property type="component" value="Chromosome 2"/>
</dbReference>
<dbReference type="GO" id="GO:0030983">
    <property type="term" value="F:mismatched DNA binding"/>
    <property type="evidence" value="ECO:0007669"/>
    <property type="project" value="InterPro"/>
</dbReference>
<evidence type="ECO:0000313" key="6">
    <source>
        <dbReference type="Ensembl" id="ENSTRUP00000046833.3"/>
    </source>
</evidence>
<evidence type="ECO:0000259" key="4">
    <source>
        <dbReference type="SMART" id="SM00853"/>
    </source>
</evidence>
<dbReference type="GO" id="GO:0005524">
    <property type="term" value="F:ATP binding"/>
    <property type="evidence" value="ECO:0007669"/>
    <property type="project" value="InterPro"/>
</dbReference>
<protein>
    <submittedName>
        <fullName evidence="6">MutL homolog 3 (E. coli)</fullName>
    </submittedName>
</protein>
<dbReference type="InterPro" id="IPR037198">
    <property type="entry name" value="MutL_C_sf"/>
</dbReference>
<dbReference type="Gene3D" id="3.30.1370.100">
    <property type="entry name" value="MutL, C-terminal domain, regulatory subdomain"/>
    <property type="match status" value="1"/>
</dbReference>
<dbReference type="GO" id="GO:0016887">
    <property type="term" value="F:ATP hydrolysis activity"/>
    <property type="evidence" value="ECO:0007669"/>
    <property type="project" value="InterPro"/>
</dbReference>
<evidence type="ECO:0000256" key="3">
    <source>
        <dbReference type="SAM" id="MobiDB-lite"/>
    </source>
</evidence>
<dbReference type="PANTHER" id="PTHR10073">
    <property type="entry name" value="DNA MISMATCH REPAIR PROTEIN MLH, PMS, MUTL"/>
    <property type="match status" value="1"/>
</dbReference>
<dbReference type="SMART" id="SM00853">
    <property type="entry name" value="MutL_C"/>
    <property type="match status" value="1"/>
</dbReference>
<feature type="region of interest" description="Disordered" evidence="3">
    <location>
        <begin position="426"/>
        <end position="457"/>
    </location>
</feature>
<accession>H2VC90</accession>
<feature type="region of interest" description="Disordered" evidence="3">
    <location>
        <begin position="688"/>
        <end position="715"/>
    </location>
</feature>
<dbReference type="InterPro" id="IPR020568">
    <property type="entry name" value="Ribosomal_Su5_D2-typ_SF"/>
</dbReference>
<name>H2VC90_TAKRU</name>
<dbReference type="CDD" id="cd03486">
    <property type="entry name" value="MutL_Trans_MLH3"/>
    <property type="match status" value="1"/>
</dbReference>
<keyword evidence="7" id="KW-1185">Reference proteome</keyword>
<organism evidence="6 7">
    <name type="scientific">Takifugu rubripes</name>
    <name type="common">Japanese pufferfish</name>
    <name type="synonym">Fugu rubripes</name>
    <dbReference type="NCBI Taxonomy" id="31033"/>
    <lineage>
        <taxon>Eukaryota</taxon>
        <taxon>Metazoa</taxon>
        <taxon>Chordata</taxon>
        <taxon>Craniata</taxon>
        <taxon>Vertebrata</taxon>
        <taxon>Euteleostomi</taxon>
        <taxon>Actinopterygii</taxon>
        <taxon>Neopterygii</taxon>
        <taxon>Teleostei</taxon>
        <taxon>Neoteleostei</taxon>
        <taxon>Acanthomorphata</taxon>
        <taxon>Eupercaria</taxon>
        <taxon>Tetraodontiformes</taxon>
        <taxon>Tetradontoidea</taxon>
        <taxon>Tetraodontidae</taxon>
        <taxon>Takifugu</taxon>
    </lineage>
</organism>